<dbReference type="InterPro" id="IPR019734">
    <property type="entry name" value="TPR_rpt"/>
</dbReference>
<keyword evidence="4" id="KW-0812">Transmembrane</keyword>
<dbReference type="InterPro" id="IPR009057">
    <property type="entry name" value="Homeodomain-like_sf"/>
</dbReference>
<evidence type="ECO:0000256" key="2">
    <source>
        <dbReference type="ARBA" id="ARBA00023125"/>
    </source>
</evidence>
<dbReference type="PANTHER" id="PTHR43280">
    <property type="entry name" value="ARAC-FAMILY TRANSCRIPTIONAL REGULATOR"/>
    <property type="match status" value="1"/>
</dbReference>
<reference evidence="6 7" key="1">
    <citation type="submission" date="2016-10" db="EMBL/GenBank/DDBJ databases">
        <authorList>
            <person name="de Groot N.N."/>
        </authorList>
    </citation>
    <scope>NUCLEOTIDE SEQUENCE [LARGE SCALE GENOMIC DNA]</scope>
    <source>
        <strain evidence="6 7">DSM 25232</strain>
    </source>
</reference>
<dbReference type="OrthoDB" id="5295174at2"/>
<sequence length="567" mass="66358">MKYLRLLIFNLFVLIPIFSFGQSSDSLSKLPYEVLIKTYKNLIKTDLIKAKPYVQALLKKAKANQKITPITSGYREMAFYYYKTKDFEKYITYLDSAIVFGKQSNYKYYPTSFYVNKGTFYSGKGMFDLTLDNYLKGLEWAEKRNDLNYKAIIQHNIALLKRKTGNYEESITLFKEALAYEAVRISKDQNDSLSYLVTLSDLIITFRKNKEIDSALTFNKKGIKMAEGKDIQNLFLLHKGVIQYYTKDYDSSIININNALNTYEKSDKNWFFENYNLIDAYLHLGKSYEATSNKEKYIAYYKKVDSIAELDNYLIPESRNAYTSLVNHYKNTGNKKQQLHYINKLIHLDSISDKSFGDLKNKITKEYDTPLLLEEKEKIITDLEKEKKKTSFYNTIITFLFVISLIGIGYYYYRQKVFKKRFSKLLDSTKEQDDDKESNNQSVSSTINKETLADLLDKLDQFEKEKGYLKNNLNSKDLAKSFNSNSSYLSKVINTVKEKNFTNYINDLRVDFAINKLKEDSIFRKYTIKAIAKEIGFNNSEAFSKAFYKKTGIYPSYFIKELNKECL</sequence>
<evidence type="ECO:0000256" key="4">
    <source>
        <dbReference type="SAM" id="Phobius"/>
    </source>
</evidence>
<dbReference type="EMBL" id="FOAB01000003">
    <property type="protein sequence ID" value="SEL14000.1"/>
    <property type="molecule type" value="Genomic_DNA"/>
</dbReference>
<dbReference type="Proteomes" id="UP000198521">
    <property type="component" value="Unassembled WGS sequence"/>
</dbReference>
<evidence type="ECO:0000259" key="5">
    <source>
        <dbReference type="PROSITE" id="PS01124"/>
    </source>
</evidence>
<dbReference type="RefSeq" id="WP_091407675.1">
    <property type="nucleotide sequence ID" value="NZ_FOAB01000003.1"/>
</dbReference>
<dbReference type="Pfam" id="PF12833">
    <property type="entry name" value="HTH_18"/>
    <property type="match status" value="1"/>
</dbReference>
<dbReference type="GO" id="GO:0043565">
    <property type="term" value="F:sequence-specific DNA binding"/>
    <property type="evidence" value="ECO:0007669"/>
    <property type="project" value="InterPro"/>
</dbReference>
<dbReference type="PROSITE" id="PS01124">
    <property type="entry name" value="HTH_ARAC_FAMILY_2"/>
    <property type="match status" value="1"/>
</dbReference>
<feature type="domain" description="HTH araC/xylS-type" evidence="5">
    <location>
        <begin position="457"/>
        <end position="561"/>
    </location>
</feature>
<dbReference type="STRING" id="1038014.SAMN04487910_1834"/>
<dbReference type="Gene3D" id="1.10.10.60">
    <property type="entry name" value="Homeodomain-like"/>
    <property type="match status" value="2"/>
</dbReference>
<keyword evidence="1" id="KW-0805">Transcription regulation</keyword>
<evidence type="ECO:0000313" key="6">
    <source>
        <dbReference type="EMBL" id="SEL14000.1"/>
    </source>
</evidence>
<keyword evidence="7" id="KW-1185">Reference proteome</keyword>
<organism evidence="6 7">
    <name type="scientific">Aquimarina amphilecti</name>
    <dbReference type="NCBI Taxonomy" id="1038014"/>
    <lineage>
        <taxon>Bacteria</taxon>
        <taxon>Pseudomonadati</taxon>
        <taxon>Bacteroidota</taxon>
        <taxon>Flavobacteriia</taxon>
        <taxon>Flavobacteriales</taxon>
        <taxon>Flavobacteriaceae</taxon>
        <taxon>Aquimarina</taxon>
    </lineage>
</organism>
<gene>
    <name evidence="6" type="ORF">SAMN04487910_1834</name>
</gene>
<dbReference type="AlphaFoldDB" id="A0A1H7MRS1"/>
<feature type="transmembrane region" description="Helical" evidence="4">
    <location>
        <begin position="392"/>
        <end position="413"/>
    </location>
</feature>
<accession>A0A1H7MRS1</accession>
<keyword evidence="2" id="KW-0238">DNA-binding</keyword>
<evidence type="ECO:0000256" key="1">
    <source>
        <dbReference type="ARBA" id="ARBA00023015"/>
    </source>
</evidence>
<dbReference type="SMART" id="SM00342">
    <property type="entry name" value="HTH_ARAC"/>
    <property type="match status" value="1"/>
</dbReference>
<dbReference type="PANTHER" id="PTHR43280:SF2">
    <property type="entry name" value="HTH-TYPE TRANSCRIPTIONAL REGULATOR EXSA"/>
    <property type="match status" value="1"/>
</dbReference>
<proteinExistence type="predicted"/>
<evidence type="ECO:0000313" key="7">
    <source>
        <dbReference type="Proteomes" id="UP000198521"/>
    </source>
</evidence>
<dbReference type="SMART" id="SM00028">
    <property type="entry name" value="TPR"/>
    <property type="match status" value="5"/>
</dbReference>
<evidence type="ECO:0000256" key="3">
    <source>
        <dbReference type="ARBA" id="ARBA00023163"/>
    </source>
</evidence>
<dbReference type="InterPro" id="IPR018060">
    <property type="entry name" value="HTH_AraC"/>
</dbReference>
<dbReference type="Gene3D" id="1.25.40.10">
    <property type="entry name" value="Tetratricopeptide repeat domain"/>
    <property type="match status" value="2"/>
</dbReference>
<dbReference type="SUPFAM" id="SSF48452">
    <property type="entry name" value="TPR-like"/>
    <property type="match status" value="1"/>
</dbReference>
<dbReference type="Pfam" id="PF13424">
    <property type="entry name" value="TPR_12"/>
    <property type="match status" value="1"/>
</dbReference>
<protein>
    <submittedName>
        <fullName evidence="6">Tetratricopeptide repeat-containing protein</fullName>
    </submittedName>
</protein>
<dbReference type="Pfam" id="PF13181">
    <property type="entry name" value="TPR_8"/>
    <property type="match status" value="1"/>
</dbReference>
<keyword evidence="3" id="KW-0804">Transcription</keyword>
<dbReference type="InterPro" id="IPR011990">
    <property type="entry name" value="TPR-like_helical_dom_sf"/>
</dbReference>
<name>A0A1H7MRS1_AQUAM</name>
<keyword evidence="4" id="KW-1133">Transmembrane helix</keyword>
<keyword evidence="4" id="KW-0472">Membrane</keyword>
<dbReference type="SUPFAM" id="SSF46689">
    <property type="entry name" value="Homeodomain-like"/>
    <property type="match status" value="1"/>
</dbReference>
<dbReference type="GO" id="GO:0003700">
    <property type="term" value="F:DNA-binding transcription factor activity"/>
    <property type="evidence" value="ECO:0007669"/>
    <property type="project" value="InterPro"/>
</dbReference>